<comment type="similarity">
    <text evidence="3">In the N-terminal section; belongs to the FGAMS family.</text>
</comment>
<dbReference type="Pfam" id="PF22689">
    <property type="entry name" value="FGAR-AT_PurM_N-like"/>
    <property type="match status" value="1"/>
</dbReference>
<evidence type="ECO:0000256" key="5">
    <source>
        <dbReference type="ARBA" id="ARBA00022490"/>
    </source>
</evidence>
<dbReference type="SUPFAM" id="SSF109736">
    <property type="entry name" value="FGAM synthase PurL, linker domain"/>
    <property type="match status" value="1"/>
</dbReference>
<keyword evidence="11" id="KW-0460">Magnesium</keyword>
<evidence type="ECO:0000256" key="1">
    <source>
        <dbReference type="ARBA" id="ARBA00004496"/>
    </source>
</evidence>
<protein>
    <recommendedName>
        <fullName evidence="17">Phosphoribosylformylglycinamidine synthase</fullName>
        <ecNumber evidence="4">6.3.5.3</ecNumber>
    </recommendedName>
    <alternativeName>
        <fullName evidence="14">Formylglycinamide ribonucleotide amidotransferase</fullName>
    </alternativeName>
    <alternativeName>
        <fullName evidence="13">Formylglycinamide ribotide amidotransferase</fullName>
    </alternativeName>
</protein>
<accession>A0A439CVK3</accession>
<evidence type="ECO:0000259" key="21">
    <source>
        <dbReference type="Pfam" id="PF18076"/>
    </source>
</evidence>
<evidence type="ECO:0000256" key="9">
    <source>
        <dbReference type="ARBA" id="ARBA00022755"/>
    </source>
</evidence>
<dbReference type="FunFam" id="3.40.50.880:FF:000008">
    <property type="entry name" value="Phosphoribosylformylglycinamidine synthase"/>
    <property type="match status" value="1"/>
</dbReference>
<keyword evidence="12" id="KW-0315">Glutamine amidotransferase</keyword>
<proteinExistence type="inferred from homology"/>
<dbReference type="STRING" id="363999.A0A439CVK3"/>
<dbReference type="Gene3D" id="3.40.50.880">
    <property type="match status" value="1"/>
</dbReference>
<feature type="compositionally biased region" description="Basic and acidic residues" evidence="18">
    <location>
        <begin position="1389"/>
        <end position="1401"/>
    </location>
</feature>
<feature type="domain" description="FGAR-AT PurM N-terminal-like" evidence="22">
    <location>
        <begin position="674"/>
        <end position="845"/>
    </location>
</feature>
<dbReference type="Pfam" id="PF18072">
    <property type="entry name" value="FGAR-AT_linker"/>
    <property type="match status" value="1"/>
</dbReference>
<evidence type="ECO:0000313" key="24">
    <source>
        <dbReference type="Proteomes" id="UP000286045"/>
    </source>
</evidence>
<evidence type="ECO:0000256" key="11">
    <source>
        <dbReference type="ARBA" id="ARBA00022842"/>
    </source>
</evidence>
<dbReference type="InterPro" id="IPR029062">
    <property type="entry name" value="Class_I_gatase-like"/>
</dbReference>
<evidence type="ECO:0000256" key="8">
    <source>
        <dbReference type="ARBA" id="ARBA00022741"/>
    </source>
</evidence>
<evidence type="ECO:0000256" key="17">
    <source>
        <dbReference type="ARBA" id="ARBA00071729"/>
    </source>
</evidence>
<sequence>MPYEILVGQPCFAAWQSQKLLDGIAKASQAKVKSITGSWLYYIHLSDLTDIGELKSFLGISDLDQAPQGAAETKDVYITPRTMSPWSSQATAIAQVCGLRNVVRVERGRLVKVEFDGQSEENEFAPFVDVLYDRMTETYSATLPHPESTVFSEGTRSPLVVVDIFADSRGPITALSEYSKENGLGLDDSEIQYLIEVFQDLGRPPNDIELFMFGQVNSEHCRHKVFNANWTIDDKRQIGSLFEMIKNTHKKTPDFTVSAYSDNAAVLQGETAAFWAPDYQTGTWRLTKEVLHMLAKVETHNHPTAISPFPGAATGSGGEIRDEAAVGRGSTTKAGLSGFFVSDLRIPGHEQPWEVDIGKPFQVTSSDYASSLDIMLEAPIGSARYNNEFGRPALAGVFRTLLANVDDDWRGYHKPIMLAGGLGSVRPQHALKSPDDVHEGAHVLVLGGPAMLIGLGGGAASSSNSSEATAELDFNSVQRGNPEVERRVQMVINTCVALGEENPIAMIHDVGAGGLSNALPELVKDALGGGKFELRQVASVDDSMSPLQIWCCEAQERYVLLINRDRINRFISICKRERCGFSNVGTLTSTAGSEGARLILQDRETPSQPLPIDLPMDALFPPGRKQERVDKTANRALKAFDSATSLQEKHGASDLTEMITQATRLVFSLPSVGSKMFLITIGDRSVGGQVTRDQLVGPWQVPVADVAVTLTSFSIDEQTRHGEAMAMGEKASLALISPAASARMAVVESLLNLGAAHIKNDPKVRGDLRRVKLSANWMAAVNHPGEGAALYEAVQAIGIDLCPKLGVAIPVGKDSTSMKTSWKDKETGESKSVTAPVTVAISAFSLVEDVRNTWTPQLRRVEDVGESVLIFVDLAQGFKAMGGSALAQSLGQLGNEAPDVRDTELITDYFDAMSQLHEEGIVLAYHDRSDGGLLTTVAEMIFAGRSAAEIYIDELVRSDSESNVLDALFNEELGAVFQVRKSDEARFRRCFATCGPPPGLLKRIGFTRSTTKQSLIVRYRGKSLVELDRAEMQQWWSATSFQMQKERDNPECAEQEYAAILDDKDPGISYDLKFDPADDGLGVFASLKGMVASRPRVAILREQGVNGHAEMAFAFRAAGFDAVDVMMTDIIDGRTLDDFSGLAACGGFSFGDVLEAGRGWALSISKNEKAKATFEAFFKRPRTFTLGVCNGCQMLARLNEFNPGLIPGAENWPIFVQNKSQQFEARFSMVKIGHSAQSKVFFDGMEGSSLPIVTSHGEGRAVFSSPAKLQAIRDRGQAPLRYVDNSGALAETYPSNPNGSPQGIASVTSDDGRVLAMMPHPERTIMADVASYVPRKELKEFGPYGPWIKMFRNARKWVGNPISSFTRFIKKSSSLTKGDEPSRPSLRTPEADLDARAPVYTREHRYHNPTEADLKNQATALQTALKGAWPRRHRSRYHNARALLVCWADNDSIDASITAGPCSPPSSRLMRIPSETNAEKSSCIVGKSTRQGPFVPVAYQLSDVLERRYGIQAQVWMIPSLENPSDMLVGKVKQFVEEYGGPDNLLIFWYGGCADFVGAFPDEDGPRGDTSVGEIIWYGLREEPGIPARTITKALGLSRADVLMLNDSPFAQHAYTGHISGPGTFELLGSGSTNTEPSAAREASFTRTLALMLDSPFLASRGISVLELHRKLLDMASPSQPGFRASSSADQRESATIVATLRSTARTPTYPIYCQISQTAQLERDAQRDIVLSRLDTSLVTETDYARTIGEPRIKLDIGLERPRIDIQRWKEWVLRAPADANEVFVKASWN</sequence>
<evidence type="ECO:0000256" key="15">
    <source>
        <dbReference type="ARBA" id="ARBA00052585"/>
    </source>
</evidence>
<name>A0A439CVK3_9PEZI</name>
<dbReference type="Gene3D" id="3.30.1330.10">
    <property type="entry name" value="PurM-like, N-terminal domain"/>
    <property type="match status" value="2"/>
</dbReference>
<keyword evidence="5" id="KW-0963">Cytoplasm</keyword>
<dbReference type="GO" id="GO:0006189">
    <property type="term" value="P:'de novo' IMP biosynthetic process"/>
    <property type="evidence" value="ECO:0007669"/>
    <property type="project" value="UniProtKB-UniPathway"/>
</dbReference>
<comment type="pathway">
    <text evidence="2">Purine metabolism; IMP biosynthesis via de novo pathway; 5-amino-1-(5-phospho-D-ribosyl)imidazole from N(2)-formyl-N(1)-(5-phospho-D-ribosyl)glycinamide: step 1/2.</text>
</comment>
<dbReference type="Proteomes" id="UP000286045">
    <property type="component" value="Unassembled WGS sequence"/>
</dbReference>
<dbReference type="SUPFAM" id="SSF52317">
    <property type="entry name" value="Class I glutamine amidotransferase-like"/>
    <property type="match status" value="1"/>
</dbReference>
<dbReference type="SMART" id="SM01211">
    <property type="entry name" value="GATase_5"/>
    <property type="match status" value="1"/>
</dbReference>
<dbReference type="InterPro" id="IPR036604">
    <property type="entry name" value="PurS-like_sf"/>
</dbReference>
<dbReference type="Gene3D" id="3.90.650.10">
    <property type="entry name" value="PurM-like C-terminal domain"/>
    <property type="match status" value="2"/>
</dbReference>
<dbReference type="UniPathway" id="UPA00074">
    <property type="reaction ID" value="UER00128"/>
</dbReference>
<dbReference type="PANTHER" id="PTHR10099">
    <property type="entry name" value="PHOSPHORIBOSYLFORMYLGLYCINAMIDINE SYNTHASE"/>
    <property type="match status" value="1"/>
</dbReference>
<evidence type="ECO:0000256" key="10">
    <source>
        <dbReference type="ARBA" id="ARBA00022840"/>
    </source>
</evidence>
<evidence type="ECO:0000256" key="6">
    <source>
        <dbReference type="ARBA" id="ARBA00022598"/>
    </source>
</evidence>
<dbReference type="SUPFAM" id="SSF82697">
    <property type="entry name" value="PurS-like"/>
    <property type="match status" value="1"/>
</dbReference>
<evidence type="ECO:0000259" key="20">
    <source>
        <dbReference type="Pfam" id="PF18072"/>
    </source>
</evidence>
<dbReference type="GO" id="GO:0005737">
    <property type="term" value="C:cytoplasm"/>
    <property type="evidence" value="ECO:0007669"/>
    <property type="project" value="UniProtKB-SubCell"/>
</dbReference>
<evidence type="ECO:0000256" key="3">
    <source>
        <dbReference type="ARBA" id="ARBA00008608"/>
    </source>
</evidence>
<dbReference type="HAMAP" id="MF_00419">
    <property type="entry name" value="PurL_1"/>
    <property type="match status" value="1"/>
</dbReference>
<feature type="domain" description="Phosphoribosylformylglycinamidine synthase linker" evidence="20">
    <location>
        <begin position="175"/>
        <end position="224"/>
    </location>
</feature>
<dbReference type="Pfam" id="PF13507">
    <property type="entry name" value="GATase_5"/>
    <property type="match status" value="1"/>
</dbReference>
<comment type="catalytic activity">
    <reaction evidence="15">
        <text>N(2)-formyl-N(1)-(5-phospho-beta-D-ribosyl)glycinamide + L-glutamine + ATP + H2O = 2-formamido-N(1)-(5-O-phospho-beta-D-ribosyl)acetamidine + L-glutamate + ADP + phosphate + H(+)</text>
        <dbReference type="Rhea" id="RHEA:17129"/>
        <dbReference type="ChEBI" id="CHEBI:15377"/>
        <dbReference type="ChEBI" id="CHEBI:15378"/>
        <dbReference type="ChEBI" id="CHEBI:29985"/>
        <dbReference type="ChEBI" id="CHEBI:30616"/>
        <dbReference type="ChEBI" id="CHEBI:43474"/>
        <dbReference type="ChEBI" id="CHEBI:58359"/>
        <dbReference type="ChEBI" id="CHEBI:147286"/>
        <dbReference type="ChEBI" id="CHEBI:147287"/>
        <dbReference type="ChEBI" id="CHEBI:456216"/>
        <dbReference type="EC" id="6.3.5.3"/>
    </reaction>
</comment>
<comment type="function">
    <text evidence="16">Phosphoribosylformylglycinamidine synthase involved in the purines biosynthetic pathway. Catalyzes the ATP-dependent conversion of formylglycinamide ribonucleotide (FGAR) and glutamine to yield formylglycinamidine ribonucleotide (FGAM) and glutamate.</text>
</comment>
<dbReference type="GO" id="GO:0046872">
    <property type="term" value="F:metal ion binding"/>
    <property type="evidence" value="ECO:0007669"/>
    <property type="project" value="UniProtKB-KW"/>
</dbReference>
<evidence type="ECO:0000256" key="18">
    <source>
        <dbReference type="SAM" id="MobiDB-lite"/>
    </source>
</evidence>
<dbReference type="Pfam" id="PF02769">
    <property type="entry name" value="AIRS_C"/>
    <property type="match status" value="2"/>
</dbReference>
<dbReference type="InterPro" id="IPR010918">
    <property type="entry name" value="PurM-like_C_dom"/>
</dbReference>
<dbReference type="NCBIfam" id="TIGR01735">
    <property type="entry name" value="FGAM_synt"/>
    <property type="match status" value="1"/>
</dbReference>
<dbReference type="FunFam" id="3.30.1330.10:FF:000002">
    <property type="entry name" value="Phosphoribosylformylglycinamidine synthase"/>
    <property type="match status" value="1"/>
</dbReference>
<comment type="caution">
    <text evidence="23">The sequence shown here is derived from an EMBL/GenBank/DDBJ whole genome shotgun (WGS) entry which is preliminary data.</text>
</comment>
<keyword evidence="8" id="KW-0547">Nucleotide-binding</keyword>
<feature type="domain" description="PurM-like C-terminal" evidence="19">
    <location>
        <begin position="440"/>
        <end position="592"/>
    </location>
</feature>
<dbReference type="PROSITE" id="PS51273">
    <property type="entry name" value="GATASE_TYPE_1"/>
    <property type="match status" value="1"/>
</dbReference>
<organism evidence="23 24">
    <name type="scientific">Xylaria grammica</name>
    <dbReference type="NCBI Taxonomy" id="363999"/>
    <lineage>
        <taxon>Eukaryota</taxon>
        <taxon>Fungi</taxon>
        <taxon>Dikarya</taxon>
        <taxon>Ascomycota</taxon>
        <taxon>Pezizomycotina</taxon>
        <taxon>Sordariomycetes</taxon>
        <taxon>Xylariomycetidae</taxon>
        <taxon>Xylariales</taxon>
        <taxon>Xylariaceae</taxon>
        <taxon>Xylaria</taxon>
    </lineage>
</organism>
<dbReference type="InterPro" id="IPR036921">
    <property type="entry name" value="PurM-like_N_sf"/>
</dbReference>
<dbReference type="GO" id="GO:0005524">
    <property type="term" value="F:ATP binding"/>
    <property type="evidence" value="ECO:0007669"/>
    <property type="project" value="UniProtKB-KW"/>
</dbReference>
<keyword evidence="10" id="KW-0067">ATP-binding</keyword>
<evidence type="ECO:0000256" key="2">
    <source>
        <dbReference type="ARBA" id="ARBA00004920"/>
    </source>
</evidence>
<dbReference type="CDD" id="cd02204">
    <property type="entry name" value="PurL_repeat2"/>
    <property type="match status" value="1"/>
</dbReference>
<dbReference type="NCBIfam" id="NF003672">
    <property type="entry name" value="PRK05297.1"/>
    <property type="match status" value="1"/>
</dbReference>
<dbReference type="FunFam" id="3.90.650.10:FF:000005">
    <property type="entry name" value="Phosphoribosylformylglycinamidine synthase"/>
    <property type="match status" value="1"/>
</dbReference>
<dbReference type="Gene3D" id="1.10.8.750">
    <property type="entry name" value="Phosphoribosylformylglycinamidine synthase, linker domain"/>
    <property type="match status" value="1"/>
</dbReference>
<evidence type="ECO:0000256" key="14">
    <source>
        <dbReference type="ARBA" id="ARBA00032632"/>
    </source>
</evidence>
<dbReference type="EC" id="6.3.5.3" evidence="4"/>
<keyword evidence="6" id="KW-0436">Ligase</keyword>
<feature type="region of interest" description="Disordered" evidence="18">
    <location>
        <begin position="1373"/>
        <end position="1401"/>
    </location>
</feature>
<reference evidence="23 24" key="1">
    <citation type="submission" date="2018-12" db="EMBL/GenBank/DDBJ databases">
        <title>Draft genome sequence of Xylaria grammica IHI A82.</title>
        <authorList>
            <person name="Buettner E."/>
            <person name="Kellner H."/>
        </authorList>
    </citation>
    <scope>NUCLEOTIDE SEQUENCE [LARGE SCALE GENOMIC DNA]</scope>
    <source>
        <strain evidence="23 24">IHI A82</strain>
    </source>
</reference>
<dbReference type="FunFam" id="3.30.1330.10:FF:000005">
    <property type="entry name" value="Phosphoribosylformylglycinamidine synthase"/>
    <property type="match status" value="1"/>
</dbReference>
<feature type="domain" description="PurM-like C-terminal" evidence="19">
    <location>
        <begin position="879"/>
        <end position="992"/>
    </location>
</feature>
<dbReference type="InterPro" id="IPR010073">
    <property type="entry name" value="PurL_large"/>
</dbReference>
<keyword evidence="7" id="KW-0479">Metal-binding</keyword>
<evidence type="ECO:0000256" key="13">
    <source>
        <dbReference type="ARBA" id="ARBA00029823"/>
    </source>
</evidence>
<dbReference type="FunFam" id="3.90.650.10:FF:000024">
    <property type="entry name" value="Phosphoribosylformylglycinamidine synthase"/>
    <property type="match status" value="1"/>
</dbReference>
<keyword evidence="9" id="KW-0658">Purine biosynthesis</keyword>
<evidence type="ECO:0000256" key="16">
    <source>
        <dbReference type="ARBA" id="ARBA00057317"/>
    </source>
</evidence>
<evidence type="ECO:0000313" key="23">
    <source>
        <dbReference type="EMBL" id="RWA06203.1"/>
    </source>
</evidence>
<dbReference type="Pfam" id="PF18076">
    <property type="entry name" value="FGAR-AT_N"/>
    <property type="match status" value="1"/>
</dbReference>
<evidence type="ECO:0000256" key="4">
    <source>
        <dbReference type="ARBA" id="ARBA00012747"/>
    </source>
</evidence>
<comment type="subcellular location">
    <subcellularLocation>
        <location evidence="1">Cytoplasm</location>
    </subcellularLocation>
</comment>
<dbReference type="InterPro" id="IPR041609">
    <property type="entry name" value="PurL_linker"/>
</dbReference>
<keyword evidence="24" id="KW-1185">Reference proteome</keyword>
<feature type="domain" description="Phosphoribosylformylglycinamidine synthase N-terminal" evidence="21">
    <location>
        <begin position="54"/>
        <end position="146"/>
    </location>
</feature>
<evidence type="ECO:0000259" key="22">
    <source>
        <dbReference type="Pfam" id="PF22689"/>
    </source>
</evidence>
<evidence type="ECO:0000259" key="19">
    <source>
        <dbReference type="Pfam" id="PF02769"/>
    </source>
</evidence>
<dbReference type="InterPro" id="IPR036676">
    <property type="entry name" value="PurM-like_C_sf"/>
</dbReference>
<dbReference type="CDD" id="cd01740">
    <property type="entry name" value="GATase1_FGAR_AT"/>
    <property type="match status" value="1"/>
</dbReference>
<dbReference type="InterPro" id="IPR040707">
    <property type="entry name" value="FGAR-AT_N"/>
</dbReference>
<dbReference type="InterPro" id="IPR055181">
    <property type="entry name" value="FGAR-AT_PurM_N-like"/>
</dbReference>
<dbReference type="SUPFAM" id="SSF56042">
    <property type="entry name" value="PurM C-terminal domain-like"/>
    <property type="match status" value="2"/>
</dbReference>
<dbReference type="PANTHER" id="PTHR10099:SF1">
    <property type="entry name" value="PHOSPHORIBOSYLFORMYLGLYCINAMIDINE SYNTHASE"/>
    <property type="match status" value="1"/>
</dbReference>
<evidence type="ECO:0000256" key="7">
    <source>
        <dbReference type="ARBA" id="ARBA00022723"/>
    </source>
</evidence>
<dbReference type="GO" id="GO:0004642">
    <property type="term" value="F:phosphoribosylformylglycinamidine synthase activity"/>
    <property type="evidence" value="ECO:0007669"/>
    <property type="project" value="UniProtKB-EC"/>
</dbReference>
<dbReference type="EMBL" id="RYZI01000358">
    <property type="protein sequence ID" value="RWA06203.1"/>
    <property type="molecule type" value="Genomic_DNA"/>
</dbReference>
<dbReference type="SUPFAM" id="SSF55326">
    <property type="entry name" value="PurM N-terminal domain-like"/>
    <property type="match status" value="2"/>
</dbReference>
<evidence type="ECO:0000256" key="12">
    <source>
        <dbReference type="ARBA" id="ARBA00022962"/>
    </source>
</evidence>
<gene>
    <name evidence="23" type="ORF">EKO27_g8905</name>
</gene>